<dbReference type="GO" id="GO:0044780">
    <property type="term" value="P:bacterial-type flagellum assembly"/>
    <property type="evidence" value="ECO:0007669"/>
    <property type="project" value="InterPro"/>
</dbReference>
<evidence type="ECO:0000256" key="2">
    <source>
        <dbReference type="SAM" id="MobiDB-lite"/>
    </source>
</evidence>
<dbReference type="EMBL" id="VTEV01000002">
    <property type="protein sequence ID" value="TYS69882.1"/>
    <property type="molecule type" value="Genomic_DNA"/>
</dbReference>
<accession>A0A5D4T5X8</accession>
<reference evidence="3 4" key="1">
    <citation type="submission" date="2019-08" db="EMBL/GenBank/DDBJ databases">
        <title>Bacillus genomes from the desert of Cuatro Cienegas, Coahuila.</title>
        <authorList>
            <person name="Olmedo-Alvarez G."/>
        </authorList>
    </citation>
    <scope>NUCLEOTIDE SEQUENCE [LARGE SCALE GENOMIC DNA]</scope>
    <source>
        <strain evidence="3 4">CH28_1T</strain>
    </source>
</reference>
<feature type="region of interest" description="Disordered" evidence="2">
    <location>
        <begin position="127"/>
        <end position="154"/>
    </location>
</feature>
<dbReference type="RefSeq" id="WP_148987443.1">
    <property type="nucleotide sequence ID" value="NZ_VTEV01000002.1"/>
</dbReference>
<evidence type="ECO:0000256" key="1">
    <source>
        <dbReference type="ARBA" id="ARBA00022795"/>
    </source>
</evidence>
<comment type="caution">
    <text evidence="3">The sequence shown here is derived from an EMBL/GenBank/DDBJ whole genome shotgun (WGS) entry which is preliminary data.</text>
</comment>
<dbReference type="InterPro" id="IPR036679">
    <property type="entry name" value="FlgN-like_sf"/>
</dbReference>
<sequence>MSIPTIITILEKMLTLHAYLYELTVRKEEIVKANKVEELQRITREEKQYTRAIMQLEKQRAELSKGKTVTELAEMSTPTEKHTLLDLKARLTETIGNIQKQNELNQLLLEQSLQFVTMTLNTLNPQPNAVNYEKPANTKKSVSAPARSLFDSRA</sequence>
<name>A0A5D4T5X8_9BACI</name>
<dbReference type="AlphaFoldDB" id="A0A5D4T5X8"/>
<dbReference type="OrthoDB" id="2381500at2"/>
<dbReference type="Proteomes" id="UP000322524">
    <property type="component" value="Unassembled WGS sequence"/>
</dbReference>
<keyword evidence="1" id="KW-1005">Bacterial flagellum biogenesis</keyword>
<dbReference type="Pfam" id="PF05130">
    <property type="entry name" value="FlgN"/>
    <property type="match status" value="1"/>
</dbReference>
<protein>
    <submittedName>
        <fullName evidence="3">Flagellar protein FlgN</fullName>
    </submittedName>
</protein>
<dbReference type="Gene3D" id="1.20.58.300">
    <property type="entry name" value="FlgN-like"/>
    <property type="match status" value="1"/>
</dbReference>
<gene>
    <name evidence="3" type="ORF">FZC76_06545</name>
</gene>
<keyword evidence="3" id="KW-0966">Cell projection</keyword>
<dbReference type="STRING" id="79883.GCA_001636495_01088"/>
<keyword evidence="3" id="KW-0969">Cilium</keyword>
<dbReference type="InterPro" id="IPR007809">
    <property type="entry name" value="FlgN-like"/>
</dbReference>
<organism evidence="3 4">
    <name type="scientific">Sutcliffiella horikoshii</name>
    <dbReference type="NCBI Taxonomy" id="79883"/>
    <lineage>
        <taxon>Bacteria</taxon>
        <taxon>Bacillati</taxon>
        <taxon>Bacillota</taxon>
        <taxon>Bacilli</taxon>
        <taxon>Bacillales</taxon>
        <taxon>Bacillaceae</taxon>
        <taxon>Sutcliffiella</taxon>
    </lineage>
</organism>
<keyword evidence="3" id="KW-0282">Flagellum</keyword>
<proteinExistence type="predicted"/>
<evidence type="ECO:0000313" key="3">
    <source>
        <dbReference type="EMBL" id="TYS69882.1"/>
    </source>
</evidence>
<evidence type="ECO:0000313" key="4">
    <source>
        <dbReference type="Proteomes" id="UP000322524"/>
    </source>
</evidence>
<dbReference type="SUPFAM" id="SSF140566">
    <property type="entry name" value="FlgN-like"/>
    <property type="match status" value="1"/>
</dbReference>